<dbReference type="Gene3D" id="2.10.10.20">
    <property type="entry name" value="Carbohydrate-binding module superfamily 5/12"/>
    <property type="match status" value="1"/>
</dbReference>
<gene>
    <name evidence="1" type="ORF">METZ01_LOCUS11717</name>
</gene>
<reference evidence="1" key="1">
    <citation type="submission" date="2018-05" db="EMBL/GenBank/DDBJ databases">
        <authorList>
            <person name="Lanie J.A."/>
            <person name="Ng W.-L."/>
            <person name="Kazmierczak K.M."/>
            <person name="Andrzejewski T.M."/>
            <person name="Davidsen T.M."/>
            <person name="Wayne K.J."/>
            <person name="Tettelin H."/>
            <person name="Glass J.I."/>
            <person name="Rusch D."/>
            <person name="Podicherti R."/>
            <person name="Tsui H.-C.T."/>
            <person name="Winkler M.E."/>
        </authorList>
    </citation>
    <scope>NUCLEOTIDE SEQUENCE</scope>
</reference>
<accession>A0A381NZK2</accession>
<dbReference type="EMBL" id="UINC01000646">
    <property type="protein sequence ID" value="SUZ58863.1"/>
    <property type="molecule type" value="Genomic_DNA"/>
</dbReference>
<dbReference type="SUPFAM" id="SSF50017">
    <property type="entry name" value="gp9"/>
    <property type="match status" value="1"/>
</dbReference>
<evidence type="ECO:0000313" key="1">
    <source>
        <dbReference type="EMBL" id="SUZ58863.1"/>
    </source>
</evidence>
<name>A0A381NZK2_9ZZZZ</name>
<organism evidence="1">
    <name type="scientific">marine metagenome</name>
    <dbReference type="NCBI Taxonomy" id="408172"/>
    <lineage>
        <taxon>unclassified sequences</taxon>
        <taxon>metagenomes</taxon>
        <taxon>ecological metagenomes</taxon>
    </lineage>
</organism>
<dbReference type="AlphaFoldDB" id="A0A381NZK2"/>
<proteinExistence type="predicted"/>
<dbReference type="InterPro" id="IPR036240">
    <property type="entry name" value="Gp9-like_sf"/>
</dbReference>
<protein>
    <submittedName>
        <fullName evidence="1">Uncharacterized protein</fullName>
    </submittedName>
</protein>
<sequence length="208" mass="22202">MATINLGRIKPVFQGAYNAATAYVVDDIATYDGETFICILASTGNATSNATYWSKIAKKGDDVTQLTTHGDMLFRDASGVQRLAAGTPNQMLVTKGASADPVWGSSTSILWETKTANFTAVHGGAYICNTTDGVFTMTLPASPVDNDFVIINDGMGVFDTKNLTVDRNGNNIAGSATDLTVDKKYANFRLTFKTIPDVTSSFIGWLIS</sequence>